<dbReference type="InterPro" id="IPR011010">
    <property type="entry name" value="DNA_brk_join_enz"/>
</dbReference>
<comment type="subcellular location">
    <subcellularLocation>
        <location evidence="1">Cytoplasm</location>
    </subcellularLocation>
</comment>
<dbReference type="Proteomes" id="UP000321363">
    <property type="component" value="Unassembled WGS sequence"/>
</dbReference>
<dbReference type="PANTHER" id="PTHR30349">
    <property type="entry name" value="PHAGE INTEGRASE-RELATED"/>
    <property type="match status" value="1"/>
</dbReference>
<comment type="caution">
    <text evidence="12">The sequence shown here is derived from an EMBL/GenBank/DDBJ whole genome shotgun (WGS) entry which is preliminary data.</text>
</comment>
<evidence type="ECO:0000256" key="8">
    <source>
        <dbReference type="ARBA" id="ARBA00023306"/>
    </source>
</evidence>
<evidence type="ECO:0000256" key="1">
    <source>
        <dbReference type="ARBA" id="ARBA00004496"/>
    </source>
</evidence>
<feature type="domain" description="Tyr recombinase" evidence="10">
    <location>
        <begin position="115"/>
        <end position="289"/>
    </location>
</feature>
<dbReference type="InterPro" id="IPR013762">
    <property type="entry name" value="Integrase-like_cat_sf"/>
</dbReference>
<evidence type="ECO:0000256" key="3">
    <source>
        <dbReference type="ARBA" id="ARBA00022618"/>
    </source>
</evidence>
<dbReference type="SUPFAM" id="SSF56349">
    <property type="entry name" value="DNA breaking-rejoining enzymes"/>
    <property type="match status" value="1"/>
</dbReference>
<dbReference type="NCBIfam" id="NF040815">
    <property type="entry name" value="recomb_XerA_Arch"/>
    <property type="match status" value="1"/>
</dbReference>
<dbReference type="InterPro" id="IPR004107">
    <property type="entry name" value="Integrase_SAM-like_N"/>
</dbReference>
<dbReference type="InterPro" id="IPR050090">
    <property type="entry name" value="Tyrosine_recombinase_XerCD"/>
</dbReference>
<keyword evidence="7" id="KW-0233">DNA recombination</keyword>
<gene>
    <name evidence="12" type="ORF">FS935_22310</name>
</gene>
<feature type="domain" description="Core-binding (CB)" evidence="11">
    <location>
        <begin position="14"/>
        <end position="94"/>
    </location>
</feature>
<sequence length="293" mass="34409">MDNYWKLTIVLPNKNNQETIEEFLLSLNLANRSRGSIILYRRFLEKFFCNIEEPYNQLTSESILKWFLKHESDIKEATLRLRLSILSSFYTFCIKEEYLEYSPIKSRWFPRLSQTVPKYLEREDIAKIRQNSEMTSLRNQAIIEFMLTSGCRVSEVNRLNIEDVDIKNRLARVTGKGKKIRHVHFTDKCAVLLERYLKSRSQNTPPLFVTSTGTRLSVRMIQDLVRDVGREAGLTTRLHPHRFRHTFATELIAKGADLSFIGDEMGHSDISTTQIYARLPKREIISMYRKFMG</sequence>
<dbReference type="PROSITE" id="PS51900">
    <property type="entry name" value="CB"/>
    <property type="match status" value="1"/>
</dbReference>
<organism evidence="12 13">
    <name type="scientific">Metabacillus litoralis</name>
    <dbReference type="NCBI Taxonomy" id="152268"/>
    <lineage>
        <taxon>Bacteria</taxon>
        <taxon>Bacillati</taxon>
        <taxon>Bacillota</taxon>
        <taxon>Bacilli</taxon>
        <taxon>Bacillales</taxon>
        <taxon>Bacillaceae</taxon>
        <taxon>Metabacillus</taxon>
    </lineage>
</organism>
<evidence type="ECO:0000256" key="5">
    <source>
        <dbReference type="ARBA" id="ARBA00022908"/>
    </source>
</evidence>
<accession>A0A5C6V5A0</accession>
<dbReference type="InterPro" id="IPR044068">
    <property type="entry name" value="CB"/>
</dbReference>
<proteinExistence type="predicted"/>
<evidence type="ECO:0000259" key="10">
    <source>
        <dbReference type="PROSITE" id="PS51898"/>
    </source>
</evidence>
<dbReference type="OrthoDB" id="9801717at2"/>
<dbReference type="GO" id="GO:0051301">
    <property type="term" value="P:cell division"/>
    <property type="evidence" value="ECO:0007669"/>
    <property type="project" value="UniProtKB-KW"/>
</dbReference>
<evidence type="ECO:0000256" key="7">
    <source>
        <dbReference type="ARBA" id="ARBA00023172"/>
    </source>
</evidence>
<keyword evidence="6 9" id="KW-0238">DNA-binding</keyword>
<evidence type="ECO:0000256" key="6">
    <source>
        <dbReference type="ARBA" id="ARBA00023125"/>
    </source>
</evidence>
<evidence type="ECO:0000256" key="9">
    <source>
        <dbReference type="PROSITE-ProRule" id="PRU01248"/>
    </source>
</evidence>
<keyword evidence="2" id="KW-0963">Cytoplasm</keyword>
<keyword evidence="3" id="KW-0132">Cell division</keyword>
<evidence type="ECO:0000256" key="4">
    <source>
        <dbReference type="ARBA" id="ARBA00022829"/>
    </source>
</evidence>
<name>A0A5C6V5A0_9BACI</name>
<dbReference type="AlphaFoldDB" id="A0A5C6V5A0"/>
<dbReference type="PROSITE" id="PS51898">
    <property type="entry name" value="TYR_RECOMBINASE"/>
    <property type="match status" value="1"/>
</dbReference>
<keyword evidence="4" id="KW-0159">Chromosome partition</keyword>
<protein>
    <submittedName>
        <fullName evidence="12">Tyrosine-type recombinase/integrase</fullName>
    </submittedName>
</protein>
<keyword evidence="8" id="KW-0131">Cell cycle</keyword>
<dbReference type="GO" id="GO:0003677">
    <property type="term" value="F:DNA binding"/>
    <property type="evidence" value="ECO:0007669"/>
    <property type="project" value="UniProtKB-UniRule"/>
</dbReference>
<dbReference type="InterPro" id="IPR010998">
    <property type="entry name" value="Integrase_recombinase_N"/>
</dbReference>
<dbReference type="Pfam" id="PF02899">
    <property type="entry name" value="Phage_int_SAM_1"/>
    <property type="match status" value="1"/>
</dbReference>
<dbReference type="InterPro" id="IPR002104">
    <property type="entry name" value="Integrase_catalytic"/>
</dbReference>
<keyword evidence="13" id="KW-1185">Reference proteome</keyword>
<reference evidence="12 13" key="1">
    <citation type="journal article" date="2005" name="Int. J. Syst. Evol. Microbiol.">
        <title>Bacillus litoralis sp. nov., isolated from a tidal flat of the Yellow Sea in Korea.</title>
        <authorList>
            <person name="Yoon J.H."/>
            <person name="Oh T.K."/>
        </authorList>
    </citation>
    <scope>NUCLEOTIDE SEQUENCE [LARGE SCALE GENOMIC DNA]</scope>
    <source>
        <strain evidence="12 13">SW-211</strain>
    </source>
</reference>
<dbReference type="EMBL" id="VOQF01000028">
    <property type="protein sequence ID" value="TXC79028.1"/>
    <property type="molecule type" value="Genomic_DNA"/>
</dbReference>
<dbReference type="Gene3D" id="1.10.443.10">
    <property type="entry name" value="Intergrase catalytic core"/>
    <property type="match status" value="1"/>
</dbReference>
<evidence type="ECO:0000256" key="2">
    <source>
        <dbReference type="ARBA" id="ARBA00022490"/>
    </source>
</evidence>
<dbReference type="GO" id="GO:0006310">
    <property type="term" value="P:DNA recombination"/>
    <property type="evidence" value="ECO:0007669"/>
    <property type="project" value="UniProtKB-KW"/>
</dbReference>
<keyword evidence="5" id="KW-0229">DNA integration</keyword>
<evidence type="ECO:0000313" key="13">
    <source>
        <dbReference type="Proteomes" id="UP000321363"/>
    </source>
</evidence>
<dbReference type="GO" id="GO:0007059">
    <property type="term" value="P:chromosome segregation"/>
    <property type="evidence" value="ECO:0007669"/>
    <property type="project" value="UniProtKB-KW"/>
</dbReference>
<evidence type="ECO:0000313" key="12">
    <source>
        <dbReference type="EMBL" id="TXC79028.1"/>
    </source>
</evidence>
<dbReference type="GO" id="GO:0005737">
    <property type="term" value="C:cytoplasm"/>
    <property type="evidence" value="ECO:0007669"/>
    <property type="project" value="UniProtKB-SubCell"/>
</dbReference>
<dbReference type="PANTHER" id="PTHR30349:SF77">
    <property type="entry name" value="TYROSINE RECOMBINASE XERC"/>
    <property type="match status" value="1"/>
</dbReference>
<dbReference type="Gene3D" id="1.10.150.130">
    <property type="match status" value="1"/>
</dbReference>
<dbReference type="GO" id="GO:0015074">
    <property type="term" value="P:DNA integration"/>
    <property type="evidence" value="ECO:0007669"/>
    <property type="project" value="UniProtKB-KW"/>
</dbReference>
<evidence type="ECO:0000259" key="11">
    <source>
        <dbReference type="PROSITE" id="PS51900"/>
    </source>
</evidence>
<dbReference type="RefSeq" id="WP_146950821.1">
    <property type="nucleotide sequence ID" value="NZ_VOQF01000028.1"/>
</dbReference>
<dbReference type="Pfam" id="PF00589">
    <property type="entry name" value="Phage_integrase"/>
    <property type="match status" value="1"/>
</dbReference>